<keyword evidence="10" id="KW-1208">Phospholipid metabolism</keyword>
<accession>A0A0A3IIN4</accession>
<keyword evidence="8" id="KW-0443">Lipid metabolism</keyword>
<reference evidence="12 13" key="1">
    <citation type="submission" date="2014-02" db="EMBL/GenBank/DDBJ databases">
        <title>Draft genome sequence of Lysinibacillus manganicus DSM 26584T.</title>
        <authorList>
            <person name="Zhang F."/>
            <person name="Wang G."/>
            <person name="Zhang L."/>
        </authorList>
    </citation>
    <scope>NUCLEOTIDE SEQUENCE [LARGE SCALE GENOMIC DNA]</scope>
    <source>
        <strain evidence="12 13">DSM 26584</strain>
    </source>
</reference>
<sequence>MEVHFIINEKSGSGNGRKVWSKLKNQLNIKFFEHITQFSGHALQLSKSISIEFLKRNEKALIVAVGGDGTIHEVINGIDPQSKLYIGFVKAGSGNDFSRTFQSFETANDIEQFLKTPSGSKMDCGQLVYFEEARKFVNNAGIGFDAFVTLKASHSKIKRLLNKIGLGKLSYGFSTIIALFTFKRFNVEVEVDGNLYNFNKAWFVTVSNQPYFGGGMKLSPDSKPNDGELEVTIVNNLTHLKLLLLFVTVFFGAHTKLTAVTQFKGKTFHVRVSDPLYFHTDGEVIGSTNASLTYQIIKENWICVDNNRKSTQIIEI</sequence>
<protein>
    <recommendedName>
        <fullName evidence="11">DAGKc domain-containing protein</fullName>
    </recommendedName>
</protein>
<keyword evidence="5" id="KW-0547">Nucleotide-binding</keyword>
<keyword evidence="4" id="KW-0808">Transferase</keyword>
<dbReference type="PANTHER" id="PTHR12358:SF54">
    <property type="entry name" value="SPHINGOSINE KINASE RELATED PROTEIN"/>
    <property type="match status" value="1"/>
</dbReference>
<keyword evidence="9" id="KW-0594">Phospholipid biosynthesis</keyword>
<keyword evidence="7" id="KW-0067">ATP-binding</keyword>
<evidence type="ECO:0000256" key="2">
    <source>
        <dbReference type="ARBA" id="ARBA00005983"/>
    </source>
</evidence>
<keyword evidence="13" id="KW-1185">Reference proteome</keyword>
<dbReference type="Gene3D" id="2.60.200.40">
    <property type="match status" value="1"/>
</dbReference>
<dbReference type="Pfam" id="PF19279">
    <property type="entry name" value="YegS_C"/>
    <property type="match status" value="1"/>
</dbReference>
<evidence type="ECO:0000259" key="11">
    <source>
        <dbReference type="PROSITE" id="PS50146"/>
    </source>
</evidence>
<evidence type="ECO:0000256" key="10">
    <source>
        <dbReference type="ARBA" id="ARBA00023264"/>
    </source>
</evidence>
<dbReference type="Proteomes" id="UP000030416">
    <property type="component" value="Unassembled WGS sequence"/>
</dbReference>
<dbReference type="GO" id="GO:0016301">
    <property type="term" value="F:kinase activity"/>
    <property type="evidence" value="ECO:0007669"/>
    <property type="project" value="UniProtKB-KW"/>
</dbReference>
<dbReference type="AlphaFoldDB" id="A0A0A3IIN4"/>
<comment type="caution">
    <text evidence="12">The sequence shown here is derived from an EMBL/GenBank/DDBJ whole genome shotgun (WGS) entry which is preliminary data.</text>
</comment>
<dbReference type="GO" id="GO:0005524">
    <property type="term" value="F:ATP binding"/>
    <property type="evidence" value="ECO:0007669"/>
    <property type="project" value="UniProtKB-KW"/>
</dbReference>
<dbReference type="RefSeq" id="WP_036189923.1">
    <property type="nucleotide sequence ID" value="NZ_AVDA01000035.1"/>
</dbReference>
<evidence type="ECO:0000256" key="8">
    <source>
        <dbReference type="ARBA" id="ARBA00023098"/>
    </source>
</evidence>
<dbReference type="PROSITE" id="PS50146">
    <property type="entry name" value="DAGK"/>
    <property type="match status" value="1"/>
</dbReference>
<evidence type="ECO:0000256" key="6">
    <source>
        <dbReference type="ARBA" id="ARBA00022777"/>
    </source>
</evidence>
<feature type="domain" description="DAGKc" evidence="11">
    <location>
        <begin position="1"/>
        <end position="132"/>
    </location>
</feature>
<dbReference type="eggNOG" id="COG1597">
    <property type="taxonomic scope" value="Bacteria"/>
</dbReference>
<dbReference type="SMART" id="SM00046">
    <property type="entry name" value="DAGKc"/>
    <property type="match status" value="1"/>
</dbReference>
<proteinExistence type="inferred from homology"/>
<dbReference type="NCBIfam" id="TIGR00147">
    <property type="entry name" value="YegS/Rv2252/BmrU family lipid kinase"/>
    <property type="match status" value="1"/>
</dbReference>
<dbReference type="EMBL" id="JPVN01000035">
    <property type="protein sequence ID" value="KGR74722.1"/>
    <property type="molecule type" value="Genomic_DNA"/>
</dbReference>
<dbReference type="InterPro" id="IPR045540">
    <property type="entry name" value="YegS/DAGK_C"/>
</dbReference>
<dbReference type="STRING" id="1384049.CD29_18490"/>
<dbReference type="InterPro" id="IPR017438">
    <property type="entry name" value="ATP-NAD_kinase_N"/>
</dbReference>
<comment type="cofactor">
    <cofactor evidence="1">
        <name>Mg(2+)</name>
        <dbReference type="ChEBI" id="CHEBI:18420"/>
    </cofactor>
</comment>
<dbReference type="GO" id="GO:0008654">
    <property type="term" value="P:phospholipid biosynthetic process"/>
    <property type="evidence" value="ECO:0007669"/>
    <property type="project" value="UniProtKB-KW"/>
</dbReference>
<evidence type="ECO:0000256" key="4">
    <source>
        <dbReference type="ARBA" id="ARBA00022679"/>
    </source>
</evidence>
<gene>
    <name evidence="12" type="ORF">CD29_18490</name>
</gene>
<dbReference type="PANTHER" id="PTHR12358">
    <property type="entry name" value="SPHINGOSINE KINASE"/>
    <property type="match status" value="1"/>
</dbReference>
<name>A0A0A3IIN4_9BACL</name>
<dbReference type="InterPro" id="IPR016064">
    <property type="entry name" value="NAD/diacylglycerol_kinase_sf"/>
</dbReference>
<evidence type="ECO:0000313" key="13">
    <source>
        <dbReference type="Proteomes" id="UP000030416"/>
    </source>
</evidence>
<evidence type="ECO:0000256" key="9">
    <source>
        <dbReference type="ARBA" id="ARBA00023209"/>
    </source>
</evidence>
<evidence type="ECO:0000256" key="5">
    <source>
        <dbReference type="ARBA" id="ARBA00022741"/>
    </source>
</evidence>
<organism evidence="12 13">
    <name type="scientific">Ureibacillus manganicus DSM 26584</name>
    <dbReference type="NCBI Taxonomy" id="1384049"/>
    <lineage>
        <taxon>Bacteria</taxon>
        <taxon>Bacillati</taxon>
        <taxon>Bacillota</taxon>
        <taxon>Bacilli</taxon>
        <taxon>Bacillales</taxon>
        <taxon>Caryophanaceae</taxon>
        <taxon>Ureibacillus</taxon>
    </lineage>
</organism>
<evidence type="ECO:0000256" key="3">
    <source>
        <dbReference type="ARBA" id="ARBA00022516"/>
    </source>
</evidence>
<dbReference type="InterPro" id="IPR005218">
    <property type="entry name" value="Diacylglycerol/lipid_kinase"/>
</dbReference>
<evidence type="ECO:0000256" key="1">
    <source>
        <dbReference type="ARBA" id="ARBA00001946"/>
    </source>
</evidence>
<evidence type="ECO:0000313" key="12">
    <source>
        <dbReference type="EMBL" id="KGR74722.1"/>
    </source>
</evidence>
<dbReference type="Gene3D" id="3.40.50.10330">
    <property type="entry name" value="Probable inorganic polyphosphate/atp-NAD kinase, domain 1"/>
    <property type="match status" value="1"/>
</dbReference>
<evidence type="ECO:0000256" key="7">
    <source>
        <dbReference type="ARBA" id="ARBA00022840"/>
    </source>
</evidence>
<dbReference type="SUPFAM" id="SSF111331">
    <property type="entry name" value="NAD kinase/diacylglycerol kinase-like"/>
    <property type="match status" value="1"/>
</dbReference>
<dbReference type="InterPro" id="IPR001206">
    <property type="entry name" value="Diacylglycerol_kinase_cat_dom"/>
</dbReference>
<comment type="similarity">
    <text evidence="2">Belongs to the diacylglycerol/lipid kinase family.</text>
</comment>
<keyword evidence="6" id="KW-0418">Kinase</keyword>
<dbReference type="Pfam" id="PF00781">
    <property type="entry name" value="DAGK_cat"/>
    <property type="match status" value="1"/>
</dbReference>
<dbReference type="InterPro" id="IPR050187">
    <property type="entry name" value="Lipid_Phosphate_FormReg"/>
</dbReference>
<keyword evidence="3" id="KW-0444">Lipid biosynthesis</keyword>